<dbReference type="EMBL" id="JACJJL010000001">
    <property type="protein sequence ID" value="MBM6660298.1"/>
    <property type="molecule type" value="Genomic_DNA"/>
</dbReference>
<dbReference type="AlphaFoldDB" id="A0A938WKH3"/>
<gene>
    <name evidence="1" type="ORF">H6B30_00765</name>
</gene>
<proteinExistence type="predicted"/>
<comment type="caution">
    <text evidence="1">The sequence shown here is derived from an EMBL/GenBank/DDBJ whole genome shotgun (WGS) entry which is preliminary data.</text>
</comment>
<dbReference type="InterPro" id="IPR010181">
    <property type="entry name" value="CGCAxxGCC_motif"/>
</dbReference>
<dbReference type="NCBIfam" id="TIGR01909">
    <property type="entry name" value="C_GCAxxG_C_C"/>
    <property type="match status" value="1"/>
</dbReference>
<accession>A0A938WKH3</accession>
<dbReference type="Proteomes" id="UP000764045">
    <property type="component" value="Unassembled WGS sequence"/>
</dbReference>
<organism evidence="1 2">
    <name type="scientific">Marseilla massiliensis</name>
    <dbReference type="NCBI Taxonomy" id="1841864"/>
    <lineage>
        <taxon>Bacteria</taxon>
        <taxon>Pseudomonadati</taxon>
        <taxon>Bacteroidota</taxon>
        <taxon>Bacteroidia</taxon>
        <taxon>Bacteroidales</taxon>
        <taxon>Prevotellaceae</taxon>
        <taxon>Marseilla</taxon>
    </lineage>
</organism>
<reference evidence="1 2" key="1">
    <citation type="journal article" date="2021" name="Sci. Rep.">
        <title>The distribution of antibiotic resistance genes in chicken gut microbiota commensals.</title>
        <authorList>
            <person name="Juricova H."/>
            <person name="Matiasovicova J."/>
            <person name="Kubasova T."/>
            <person name="Cejkova D."/>
            <person name="Rychlik I."/>
        </authorList>
    </citation>
    <scope>NUCLEOTIDE SEQUENCE [LARGE SCALE GENOMIC DNA]</scope>
    <source>
        <strain evidence="1 2">An819</strain>
    </source>
</reference>
<sequence>MHIDKKERMRRAEELFMQGFNCSQAVVAAFADIYGYTPEQALRLSAGLGAGIGRMRLTCGAVCGMAVLAGMDCGSATPGDRQGKSACYKVVQQLAAEFSREHGSIVCSELLRLKKGAPLDYEASERTAEYYRTRPCVKQIISAARIYAEYLGGAPSIPPPVGEAPESVG</sequence>
<evidence type="ECO:0000313" key="2">
    <source>
        <dbReference type="Proteomes" id="UP000764045"/>
    </source>
</evidence>
<dbReference type="RefSeq" id="WP_205106919.1">
    <property type="nucleotide sequence ID" value="NZ_JACJJL010000001.1"/>
</dbReference>
<name>A0A938WKH3_9BACT</name>
<dbReference type="Pfam" id="PF09719">
    <property type="entry name" value="C_GCAxxG_C_C"/>
    <property type="match status" value="1"/>
</dbReference>
<evidence type="ECO:0000313" key="1">
    <source>
        <dbReference type="EMBL" id="MBM6660298.1"/>
    </source>
</evidence>
<protein>
    <submittedName>
        <fullName evidence="1">C_GCAxxG_C_C family protein</fullName>
    </submittedName>
</protein>
<keyword evidence="2" id="KW-1185">Reference proteome</keyword>